<evidence type="ECO:0000259" key="6">
    <source>
        <dbReference type="PROSITE" id="PS51352"/>
    </source>
</evidence>
<dbReference type="PROSITE" id="PS51352">
    <property type="entry name" value="THIOREDOXIN_2"/>
    <property type="match status" value="1"/>
</dbReference>
<dbReference type="Proteomes" id="UP000242861">
    <property type="component" value="Unassembled WGS sequence"/>
</dbReference>
<dbReference type="Pfam" id="PF08534">
    <property type="entry name" value="Redoxin"/>
    <property type="match status" value="1"/>
</dbReference>
<evidence type="ECO:0000256" key="1">
    <source>
        <dbReference type="ARBA" id="ARBA00004383"/>
    </source>
</evidence>
<dbReference type="GO" id="GO:0030288">
    <property type="term" value="C:outer membrane-bounded periplasmic space"/>
    <property type="evidence" value="ECO:0007669"/>
    <property type="project" value="InterPro"/>
</dbReference>
<dbReference type="Gene3D" id="3.40.30.10">
    <property type="entry name" value="Glutaredoxin"/>
    <property type="match status" value="1"/>
</dbReference>
<feature type="domain" description="Thioredoxin" evidence="6">
    <location>
        <begin position="34"/>
        <end position="171"/>
    </location>
</feature>
<comment type="similarity">
    <text evidence="2">Belongs to the thioredoxin family. DsbE subfamily.</text>
</comment>
<name>A0A2I0CUK5_9PSED</name>
<comment type="subcellular location">
    <subcellularLocation>
        <location evidence="1">Cell inner membrane</location>
        <topology evidence="1">Single-pass membrane protein</topology>
        <orientation evidence="1">Periplasmic side</orientation>
    </subcellularLocation>
</comment>
<dbReference type="EMBL" id="PIYS01000002">
    <property type="protein sequence ID" value="PKF73126.1"/>
    <property type="molecule type" value="Genomic_DNA"/>
</dbReference>
<evidence type="ECO:0000256" key="2">
    <source>
        <dbReference type="ARBA" id="ARBA00007758"/>
    </source>
</evidence>
<keyword evidence="3" id="KW-0201">Cytochrome c-type biogenesis</keyword>
<keyword evidence="5" id="KW-0676">Redox-active center</keyword>
<evidence type="ECO:0000256" key="5">
    <source>
        <dbReference type="ARBA" id="ARBA00023284"/>
    </source>
</evidence>
<dbReference type="NCBIfam" id="TIGR00385">
    <property type="entry name" value="dsbE"/>
    <property type="match status" value="1"/>
</dbReference>
<accession>A0A2I0CUK5</accession>
<reference evidence="8" key="1">
    <citation type="submission" date="2017-12" db="EMBL/GenBank/DDBJ databases">
        <authorList>
            <person name="Yu X.-Y."/>
        </authorList>
    </citation>
    <scope>NUCLEOTIDE SEQUENCE [LARGE SCALE GENOMIC DNA]</scope>
    <source>
        <strain evidence="8">ZYSR67-Z</strain>
    </source>
</reference>
<evidence type="ECO:0000313" key="8">
    <source>
        <dbReference type="Proteomes" id="UP000242861"/>
    </source>
</evidence>
<dbReference type="PROSITE" id="PS00194">
    <property type="entry name" value="THIOREDOXIN_1"/>
    <property type="match status" value="1"/>
</dbReference>
<organism evidence="7 8">
    <name type="scientific">Pseudomonas fluvialis</name>
    <dbReference type="NCBI Taxonomy" id="1793966"/>
    <lineage>
        <taxon>Bacteria</taxon>
        <taxon>Pseudomonadati</taxon>
        <taxon>Pseudomonadota</taxon>
        <taxon>Gammaproteobacteria</taxon>
        <taxon>Pseudomonadales</taxon>
        <taxon>Pseudomonadaceae</taxon>
        <taxon>Pseudomonas</taxon>
    </lineage>
</organism>
<dbReference type="GO" id="GO:0005886">
    <property type="term" value="C:plasma membrane"/>
    <property type="evidence" value="ECO:0007669"/>
    <property type="project" value="UniProtKB-SubCell"/>
</dbReference>
<dbReference type="RefSeq" id="WP_101192466.1">
    <property type="nucleotide sequence ID" value="NZ_JAYRKZ010000002.1"/>
</dbReference>
<comment type="caution">
    <text evidence="7">The sequence shown here is derived from an EMBL/GenBank/DDBJ whole genome shotgun (WGS) entry which is preliminary data.</text>
</comment>
<dbReference type="InterPro" id="IPR050553">
    <property type="entry name" value="Thioredoxin_ResA/DsbE_sf"/>
</dbReference>
<dbReference type="PANTHER" id="PTHR42852">
    <property type="entry name" value="THIOL:DISULFIDE INTERCHANGE PROTEIN DSBE"/>
    <property type="match status" value="1"/>
</dbReference>
<dbReference type="InterPro" id="IPR036249">
    <property type="entry name" value="Thioredoxin-like_sf"/>
</dbReference>
<dbReference type="PANTHER" id="PTHR42852:SF6">
    <property type="entry name" value="THIOL:DISULFIDE INTERCHANGE PROTEIN DSBE"/>
    <property type="match status" value="1"/>
</dbReference>
<evidence type="ECO:0000256" key="4">
    <source>
        <dbReference type="ARBA" id="ARBA00023157"/>
    </source>
</evidence>
<dbReference type="InterPro" id="IPR017937">
    <property type="entry name" value="Thioredoxin_CS"/>
</dbReference>
<dbReference type="GO" id="GO:0015036">
    <property type="term" value="F:disulfide oxidoreductase activity"/>
    <property type="evidence" value="ECO:0007669"/>
    <property type="project" value="InterPro"/>
</dbReference>
<dbReference type="AlphaFoldDB" id="A0A2I0CUK5"/>
<proteinExistence type="inferred from homology"/>
<evidence type="ECO:0000256" key="3">
    <source>
        <dbReference type="ARBA" id="ARBA00022748"/>
    </source>
</evidence>
<dbReference type="SUPFAM" id="SSF52833">
    <property type="entry name" value="Thioredoxin-like"/>
    <property type="match status" value="1"/>
</dbReference>
<dbReference type="InterPro" id="IPR013740">
    <property type="entry name" value="Redoxin"/>
</dbReference>
<dbReference type="CDD" id="cd03010">
    <property type="entry name" value="TlpA_like_DsbE"/>
    <property type="match status" value="1"/>
</dbReference>
<dbReference type="InterPro" id="IPR013766">
    <property type="entry name" value="Thioredoxin_domain"/>
</dbReference>
<sequence length="179" mass="20066">MKRAMLLLPLAVFLLMAVFLYRGLYLDPKELRSVLIDKPLPSFSQGSLEEPGRIINSDELKGQPALLNVWATWCPTCKAEHEMLNRLAAQGVAIYGINYKDDSAAAREWLQRLGNPYRFNIEDPQGSLGIDLGVYGAPETFLLDKQGIIRAKHVGAIDENVWRSKLAPLYQQLLDEATP</sequence>
<evidence type="ECO:0000313" key="7">
    <source>
        <dbReference type="EMBL" id="PKF73126.1"/>
    </source>
</evidence>
<dbReference type="GO" id="GO:0017004">
    <property type="term" value="P:cytochrome complex assembly"/>
    <property type="evidence" value="ECO:0007669"/>
    <property type="project" value="UniProtKB-KW"/>
</dbReference>
<dbReference type="InterPro" id="IPR004799">
    <property type="entry name" value="Periplasmic_diS_OxRdtase_DsbE"/>
</dbReference>
<gene>
    <name evidence="7" type="ORF">CW360_01305</name>
</gene>
<protein>
    <submittedName>
        <fullName evidence="7">DsbE family thiol:disulfide interchange protein</fullName>
    </submittedName>
</protein>
<keyword evidence="4" id="KW-1015">Disulfide bond</keyword>